<evidence type="ECO:0000256" key="6">
    <source>
        <dbReference type="ARBA" id="ARBA00022617"/>
    </source>
</evidence>
<evidence type="ECO:0000313" key="17">
    <source>
        <dbReference type="EMBL" id="JAN95686.1"/>
    </source>
</evidence>
<evidence type="ECO:0000256" key="14">
    <source>
        <dbReference type="PIRSR" id="PIRSR602401-1"/>
    </source>
</evidence>
<comment type="cofactor">
    <cofactor evidence="1 14">
        <name>heme</name>
        <dbReference type="ChEBI" id="CHEBI:30413"/>
    </cofactor>
</comment>
<keyword evidence="13" id="KW-0472">Membrane</keyword>
<dbReference type="InterPro" id="IPR002401">
    <property type="entry name" value="Cyt_P450_E_grp-I"/>
</dbReference>
<keyword evidence="7 14" id="KW-0479">Metal-binding</keyword>
<evidence type="ECO:0000256" key="4">
    <source>
        <dbReference type="ARBA" id="ARBA00004406"/>
    </source>
</evidence>
<evidence type="ECO:0000256" key="1">
    <source>
        <dbReference type="ARBA" id="ARBA00001971"/>
    </source>
</evidence>
<dbReference type="InterPro" id="IPR036396">
    <property type="entry name" value="Cyt_P450_sf"/>
</dbReference>
<keyword evidence="12 15" id="KW-0503">Monooxygenase</keyword>
<evidence type="ECO:0000256" key="10">
    <source>
        <dbReference type="ARBA" id="ARBA00023002"/>
    </source>
</evidence>
<dbReference type="SUPFAM" id="SSF48264">
    <property type="entry name" value="Cytochrome P450"/>
    <property type="match status" value="1"/>
</dbReference>
<sequence length="495" mass="58037">MWFFTVALISICVLMVIRWLQERRRDFAKHVPWVRPYLPVLGNGLLFIGKDDVQRFWNMQKMFDRKENLFRFYLGPNTVFGTNDPGTAQQILTDPNCMDKPYVYDYFLADCGVFAAKTSVWKSQRKALNPTSNVRVLQGYIPTFCRINSAMIKRLENVPAGKTINFMDYASRLAVELVCATTLGFDINQFDDPDGFAHNMERVFYVASRRMLNVHLQLDTVYRWTKDYREERALREKMESYAMKIYESAERRFSSPPEDDEDHEQEKSRILVHQLFVNKHRKFAKMEILHNIYTIIAAGTDTTANAVSYTCLQLAMHPEQQERLYNEINDIFPNSEPIITLEALKCLPYLDMVLKEALRLYPAAWIVMRENTDDVIIDGLRIPKGNKFAVNIYSMQRRVDVWGPDANLFNPERFGAERSATRHRYAFLPFSGGRRDCLGARYAMISMKIMMVHLVKHFRFTTTMREEDINFRFDALLRIIGGHQLQIEKRCRKHT</sequence>
<dbReference type="PANTHER" id="PTHR24291">
    <property type="entry name" value="CYTOCHROME P450 FAMILY 4"/>
    <property type="match status" value="1"/>
</dbReference>
<dbReference type="InterPro" id="IPR017972">
    <property type="entry name" value="Cyt_P450_CS"/>
</dbReference>
<comment type="subcellular location">
    <subcellularLocation>
        <location evidence="4">Endoplasmic reticulum membrane</location>
        <topology evidence="4">Peripheral membrane protein</topology>
    </subcellularLocation>
    <subcellularLocation>
        <location evidence="3">Microsome membrane</location>
        <topology evidence="3">Peripheral membrane protein</topology>
    </subcellularLocation>
</comment>
<feature type="signal peptide" evidence="16">
    <location>
        <begin position="1"/>
        <end position="19"/>
    </location>
</feature>
<evidence type="ECO:0000256" key="2">
    <source>
        <dbReference type="ARBA" id="ARBA00003690"/>
    </source>
</evidence>
<evidence type="ECO:0000256" key="8">
    <source>
        <dbReference type="ARBA" id="ARBA00022824"/>
    </source>
</evidence>
<dbReference type="GO" id="GO:0005506">
    <property type="term" value="F:iron ion binding"/>
    <property type="evidence" value="ECO:0007669"/>
    <property type="project" value="InterPro"/>
</dbReference>
<evidence type="ECO:0000256" key="7">
    <source>
        <dbReference type="ARBA" id="ARBA00022723"/>
    </source>
</evidence>
<evidence type="ECO:0000256" key="16">
    <source>
        <dbReference type="SAM" id="SignalP"/>
    </source>
</evidence>
<dbReference type="PANTHER" id="PTHR24291:SF189">
    <property type="entry name" value="CYTOCHROME P450 4C3-RELATED"/>
    <property type="match status" value="1"/>
</dbReference>
<evidence type="ECO:0000256" key="15">
    <source>
        <dbReference type="RuleBase" id="RU000461"/>
    </source>
</evidence>
<name>A0A0P6K131_AEDAE</name>
<dbReference type="Pfam" id="PF00067">
    <property type="entry name" value="p450"/>
    <property type="match status" value="1"/>
</dbReference>
<accession>A0A0P6K131</accession>
<keyword evidence="10 15" id="KW-0560">Oxidoreductase</keyword>
<comment type="function">
    <text evidence="2">May be involved in the metabolism of insect hormones and in the breakdown of synthetic insecticides.</text>
</comment>
<protein>
    <submittedName>
        <fullName evidence="17">Putative cytochrome p450 cyp4/cyp19/cyp26 subfamily</fullName>
    </submittedName>
</protein>
<dbReference type="PROSITE" id="PS00086">
    <property type="entry name" value="CYTOCHROME_P450"/>
    <property type="match status" value="1"/>
</dbReference>
<dbReference type="VEuPathDB" id="VectorBase:AAEL006058"/>
<keyword evidence="8" id="KW-0256">Endoplasmic reticulum</keyword>
<keyword evidence="6 14" id="KW-0349">Heme</keyword>
<dbReference type="GO" id="GO:0016705">
    <property type="term" value="F:oxidoreductase activity, acting on paired donors, with incorporation or reduction of molecular oxygen"/>
    <property type="evidence" value="ECO:0007669"/>
    <property type="project" value="InterPro"/>
</dbReference>
<dbReference type="PRINTS" id="PR00385">
    <property type="entry name" value="P450"/>
</dbReference>
<dbReference type="GO" id="GO:0020037">
    <property type="term" value="F:heme binding"/>
    <property type="evidence" value="ECO:0007669"/>
    <property type="project" value="InterPro"/>
</dbReference>
<dbReference type="GO" id="GO:0005789">
    <property type="term" value="C:endoplasmic reticulum membrane"/>
    <property type="evidence" value="ECO:0007669"/>
    <property type="project" value="UniProtKB-SubCell"/>
</dbReference>
<dbReference type="GO" id="GO:0004497">
    <property type="term" value="F:monooxygenase activity"/>
    <property type="evidence" value="ECO:0007669"/>
    <property type="project" value="UniProtKB-KW"/>
</dbReference>
<dbReference type="EMBL" id="GDUN01000233">
    <property type="protein sequence ID" value="JAN95686.1"/>
    <property type="molecule type" value="mRNA"/>
</dbReference>
<comment type="similarity">
    <text evidence="5 15">Belongs to the cytochrome P450 family.</text>
</comment>
<dbReference type="Gene3D" id="1.10.630.10">
    <property type="entry name" value="Cytochrome P450"/>
    <property type="match status" value="1"/>
</dbReference>
<proteinExistence type="evidence at transcript level"/>
<feature type="chain" id="PRO_5006129379" evidence="16">
    <location>
        <begin position="20"/>
        <end position="495"/>
    </location>
</feature>
<organism evidence="17">
    <name type="scientific">Aedes aegypti</name>
    <name type="common">Yellowfever mosquito</name>
    <name type="synonym">Culex aegypti</name>
    <dbReference type="NCBI Taxonomy" id="7159"/>
    <lineage>
        <taxon>Eukaryota</taxon>
        <taxon>Metazoa</taxon>
        <taxon>Ecdysozoa</taxon>
        <taxon>Arthropoda</taxon>
        <taxon>Hexapoda</taxon>
        <taxon>Insecta</taxon>
        <taxon>Pterygota</taxon>
        <taxon>Neoptera</taxon>
        <taxon>Endopterygota</taxon>
        <taxon>Diptera</taxon>
        <taxon>Nematocera</taxon>
        <taxon>Culicoidea</taxon>
        <taxon>Culicidae</taxon>
        <taxon>Culicinae</taxon>
        <taxon>Aedini</taxon>
        <taxon>Aedes</taxon>
        <taxon>Stegomyia</taxon>
    </lineage>
</organism>
<keyword evidence="16" id="KW-0732">Signal</keyword>
<evidence type="ECO:0000256" key="5">
    <source>
        <dbReference type="ARBA" id="ARBA00010617"/>
    </source>
</evidence>
<keyword evidence="11 14" id="KW-0408">Iron</keyword>
<dbReference type="PRINTS" id="PR00463">
    <property type="entry name" value="EP450I"/>
</dbReference>
<feature type="binding site" description="axial binding residue" evidence="14">
    <location>
        <position position="437"/>
    </location>
    <ligand>
        <name>heme</name>
        <dbReference type="ChEBI" id="CHEBI:30413"/>
    </ligand>
    <ligandPart>
        <name>Fe</name>
        <dbReference type="ChEBI" id="CHEBI:18248"/>
    </ligandPart>
</feature>
<evidence type="ECO:0000256" key="12">
    <source>
        <dbReference type="ARBA" id="ARBA00023033"/>
    </source>
</evidence>
<evidence type="ECO:0000256" key="3">
    <source>
        <dbReference type="ARBA" id="ARBA00004174"/>
    </source>
</evidence>
<dbReference type="AlphaFoldDB" id="A0A0P6K131"/>
<reference evidence="17" key="1">
    <citation type="journal article" date="2016" name="PLoS ONE">
        <title>A Deep Insight into the Sialome of Male and Female Aedes aegypti Mosquitoes.</title>
        <authorList>
            <person name="Ribeiro J.M."/>
            <person name="Martin-Martin I."/>
            <person name="Arca B."/>
            <person name="Calvo E."/>
        </authorList>
    </citation>
    <scope>NUCLEOTIDE SEQUENCE</scope>
    <source>
        <strain evidence="17">Liverpool</strain>
        <tissue evidence="17">Salivary glands</tissue>
    </source>
</reference>
<dbReference type="InterPro" id="IPR050196">
    <property type="entry name" value="Cytochrome_P450_Monoox"/>
</dbReference>
<evidence type="ECO:0000256" key="13">
    <source>
        <dbReference type="ARBA" id="ARBA00023136"/>
    </source>
</evidence>
<keyword evidence="9" id="KW-0492">Microsome</keyword>
<evidence type="ECO:0000256" key="9">
    <source>
        <dbReference type="ARBA" id="ARBA00022848"/>
    </source>
</evidence>
<dbReference type="InterPro" id="IPR001128">
    <property type="entry name" value="Cyt_P450"/>
</dbReference>
<evidence type="ECO:0000256" key="11">
    <source>
        <dbReference type="ARBA" id="ARBA00023004"/>
    </source>
</evidence>